<dbReference type="Proteomes" id="UP000005204">
    <property type="component" value="Unassembled WGS sequence"/>
</dbReference>
<evidence type="ECO:0000313" key="3">
    <source>
        <dbReference type="Proteomes" id="UP000005204"/>
    </source>
</evidence>
<reference evidence="3" key="1">
    <citation type="journal article" date="2008" name="Insect Biochem. Mol. Biol.">
        <title>The genome of a lepidopteran model insect, the silkworm Bombyx mori.</title>
        <authorList>
            <consortium name="International Silkworm Genome Consortium"/>
        </authorList>
    </citation>
    <scope>NUCLEOTIDE SEQUENCE [LARGE SCALE GENOMIC DNA]</scope>
    <source>
        <strain evidence="3">p50T</strain>
    </source>
</reference>
<proteinExistence type="predicted"/>
<dbReference type="GeneID" id="134198915"/>
<feature type="region of interest" description="Disordered" evidence="1">
    <location>
        <begin position="1"/>
        <end position="60"/>
    </location>
</feature>
<protein>
    <recommendedName>
        <fullName evidence="4">PiggyBac transposable element-derived protein 4 C-terminal zinc-ribbon domain-containing protein</fullName>
    </recommendedName>
</protein>
<accession>A0A8R2LV60</accession>
<evidence type="ECO:0000313" key="2">
    <source>
        <dbReference type="EnsemblMetazoa" id="XP_037867364.1"/>
    </source>
</evidence>
<organism evidence="2 3">
    <name type="scientific">Bombyx mori</name>
    <name type="common">Silk moth</name>
    <dbReference type="NCBI Taxonomy" id="7091"/>
    <lineage>
        <taxon>Eukaryota</taxon>
        <taxon>Metazoa</taxon>
        <taxon>Ecdysozoa</taxon>
        <taxon>Arthropoda</taxon>
        <taxon>Hexapoda</taxon>
        <taxon>Insecta</taxon>
        <taxon>Pterygota</taxon>
        <taxon>Neoptera</taxon>
        <taxon>Endopterygota</taxon>
        <taxon>Lepidoptera</taxon>
        <taxon>Glossata</taxon>
        <taxon>Ditrysia</taxon>
        <taxon>Bombycoidea</taxon>
        <taxon>Bombycidae</taxon>
        <taxon>Bombycinae</taxon>
        <taxon>Bombyx</taxon>
    </lineage>
</organism>
<sequence length="151" mass="17237">MSAKSSKKRPKIRLFDDFSSNSPSEADLDPFEDNDGDYGSDTNYEPQNIEETGASSSSEEIFSIRPRRIISGGPVASSDSNQERKFWGHWPKRQPAPENSKKKYSFLMCKMCSKNKKRVETSYRCIGCPGLPPLCPECFQDYHQILEQQEQ</sequence>
<evidence type="ECO:0000256" key="1">
    <source>
        <dbReference type="SAM" id="MobiDB-lite"/>
    </source>
</evidence>
<dbReference type="RefSeq" id="XP_037867364.1">
    <property type="nucleotide sequence ID" value="XM_038011436.2"/>
</dbReference>
<dbReference type="GeneID" id="119628606"/>
<name>A0A8R2LV60_BOMMO</name>
<dbReference type="EnsemblMetazoa" id="XM_038017378.1">
    <property type="protein sequence ID" value="XP_037873306.1"/>
    <property type="gene ID" value="LOC119629876"/>
</dbReference>
<feature type="compositionally biased region" description="Acidic residues" evidence="1">
    <location>
        <begin position="26"/>
        <end position="38"/>
    </location>
</feature>
<dbReference type="EnsemblMetazoa" id="XM_038011308.1">
    <property type="protein sequence ID" value="XP_037867236.1"/>
    <property type="gene ID" value="LOC119628567"/>
</dbReference>
<dbReference type="AlphaFoldDB" id="A0A8R2LV60"/>
<evidence type="ECO:0008006" key="4">
    <source>
        <dbReference type="Google" id="ProtNLM"/>
    </source>
</evidence>
<dbReference type="GeneID" id="119628567"/>
<dbReference type="EnsemblMetazoa" id="XM_038011436.1">
    <property type="protein sequence ID" value="XP_037867364.1"/>
    <property type="gene ID" value="LOC119628606"/>
</dbReference>
<reference evidence="2" key="2">
    <citation type="submission" date="2022-06" db="UniProtKB">
        <authorList>
            <consortium name="EnsemblMetazoa"/>
        </authorList>
    </citation>
    <scope>IDENTIFICATION</scope>
    <source>
        <strain evidence="2">p50T (Dazao)</strain>
    </source>
</reference>
<keyword evidence="3" id="KW-1185">Reference proteome</keyword>
<dbReference type="RefSeq" id="XP_037867236.1">
    <property type="nucleotide sequence ID" value="XM_038011308.2"/>
</dbReference>
<dbReference type="RefSeq" id="XP_062524654.1">
    <property type="nucleotide sequence ID" value="XM_062668670.1"/>
</dbReference>
<feature type="compositionally biased region" description="Basic residues" evidence="1">
    <location>
        <begin position="1"/>
        <end position="12"/>
    </location>
</feature>
<feature type="compositionally biased region" description="Polar residues" evidence="1">
    <location>
        <begin position="40"/>
        <end position="60"/>
    </location>
</feature>